<name>A0A4R2L2Z0_9GAMM</name>
<comment type="caution">
    <text evidence="12">The sequence shown here is derived from an EMBL/GenBank/DDBJ whole genome shotgun (WGS) entry which is preliminary data.</text>
</comment>
<evidence type="ECO:0000313" key="12">
    <source>
        <dbReference type="EMBL" id="TCO78279.1"/>
    </source>
</evidence>
<evidence type="ECO:0000256" key="3">
    <source>
        <dbReference type="ARBA" id="ARBA00014962"/>
    </source>
</evidence>
<reference evidence="12 13" key="1">
    <citation type="submission" date="2019-03" db="EMBL/GenBank/DDBJ databases">
        <title>Genomic Encyclopedia of Type Strains, Phase IV (KMG-IV): sequencing the most valuable type-strain genomes for metagenomic binning, comparative biology and taxonomic classification.</title>
        <authorList>
            <person name="Goeker M."/>
        </authorList>
    </citation>
    <scope>NUCLEOTIDE SEQUENCE [LARGE SCALE GENOMIC DNA]</scope>
    <source>
        <strain evidence="12 13">DSM 23344</strain>
    </source>
</reference>
<dbReference type="EMBL" id="SLWX01000001">
    <property type="protein sequence ID" value="TCO78279.1"/>
    <property type="molecule type" value="Genomic_DNA"/>
</dbReference>
<dbReference type="OrthoDB" id="9811406at2"/>
<dbReference type="PRINTS" id="PR01853">
    <property type="entry name" value="YAJCTRNLCASE"/>
</dbReference>
<dbReference type="PANTHER" id="PTHR33909:SF1">
    <property type="entry name" value="SEC TRANSLOCON ACCESSORY COMPLEX SUBUNIT YAJC"/>
    <property type="match status" value="1"/>
</dbReference>
<keyword evidence="4" id="KW-0813">Transport</keyword>
<keyword evidence="7" id="KW-0653">Protein transport</keyword>
<gene>
    <name evidence="12" type="ORF">EV688_10192</name>
</gene>
<feature type="transmembrane region" description="Helical" evidence="11">
    <location>
        <begin position="22"/>
        <end position="40"/>
    </location>
</feature>
<evidence type="ECO:0000313" key="13">
    <source>
        <dbReference type="Proteomes" id="UP000294980"/>
    </source>
</evidence>
<evidence type="ECO:0000256" key="6">
    <source>
        <dbReference type="ARBA" id="ARBA00022692"/>
    </source>
</evidence>
<organism evidence="12 13">
    <name type="scientific">Chromatocurvus halotolerans</name>
    <dbReference type="NCBI Taxonomy" id="1132028"/>
    <lineage>
        <taxon>Bacteria</taxon>
        <taxon>Pseudomonadati</taxon>
        <taxon>Pseudomonadota</taxon>
        <taxon>Gammaproteobacteria</taxon>
        <taxon>Cellvibrionales</taxon>
        <taxon>Halieaceae</taxon>
        <taxon>Chromatocurvus</taxon>
    </lineage>
</organism>
<evidence type="ECO:0000256" key="4">
    <source>
        <dbReference type="ARBA" id="ARBA00022448"/>
    </source>
</evidence>
<dbReference type="GO" id="GO:0005886">
    <property type="term" value="C:plasma membrane"/>
    <property type="evidence" value="ECO:0007669"/>
    <property type="project" value="UniProtKB-SubCell"/>
</dbReference>
<comment type="similarity">
    <text evidence="2">Belongs to the YajC family.</text>
</comment>
<sequence>MSLFISQAHAQAGQPAAGGGELFQIAFLVGLFVLFYFIAIRPQRKRQKEHAEMVGALSKGDEVVTSSGILGRIKTLDDNYMVLTVADNVDLKFQRIHVHAVLPKGTLKSIGS</sequence>
<dbReference type="PANTHER" id="PTHR33909">
    <property type="entry name" value="SEC TRANSLOCON ACCESSORY COMPLEX SUBUNIT YAJC"/>
    <property type="match status" value="1"/>
</dbReference>
<dbReference type="InterPro" id="IPR003849">
    <property type="entry name" value="Preprotein_translocase_YajC"/>
</dbReference>
<evidence type="ECO:0000256" key="8">
    <source>
        <dbReference type="ARBA" id="ARBA00022989"/>
    </source>
</evidence>
<evidence type="ECO:0000256" key="1">
    <source>
        <dbReference type="ARBA" id="ARBA00004162"/>
    </source>
</evidence>
<evidence type="ECO:0000256" key="11">
    <source>
        <dbReference type="SAM" id="Phobius"/>
    </source>
</evidence>
<keyword evidence="10 11" id="KW-0472">Membrane</keyword>
<evidence type="ECO:0000256" key="5">
    <source>
        <dbReference type="ARBA" id="ARBA00022475"/>
    </source>
</evidence>
<dbReference type="NCBIfam" id="TIGR00739">
    <property type="entry name" value="yajC"/>
    <property type="match status" value="1"/>
</dbReference>
<evidence type="ECO:0000256" key="10">
    <source>
        <dbReference type="ARBA" id="ARBA00023136"/>
    </source>
</evidence>
<proteinExistence type="inferred from homology"/>
<keyword evidence="13" id="KW-1185">Reference proteome</keyword>
<dbReference type="GO" id="GO:0015031">
    <property type="term" value="P:protein transport"/>
    <property type="evidence" value="ECO:0007669"/>
    <property type="project" value="UniProtKB-KW"/>
</dbReference>
<protein>
    <recommendedName>
        <fullName evidence="3">Sec translocon accessory complex subunit YajC</fullName>
    </recommendedName>
</protein>
<dbReference type="Proteomes" id="UP000294980">
    <property type="component" value="Unassembled WGS sequence"/>
</dbReference>
<dbReference type="AlphaFoldDB" id="A0A4R2L2Z0"/>
<evidence type="ECO:0000256" key="7">
    <source>
        <dbReference type="ARBA" id="ARBA00022927"/>
    </source>
</evidence>
<keyword evidence="9" id="KW-0811">Translocation</keyword>
<accession>A0A4R2L2Z0</accession>
<evidence type="ECO:0000256" key="2">
    <source>
        <dbReference type="ARBA" id="ARBA00006742"/>
    </source>
</evidence>
<keyword evidence="5" id="KW-1003">Cell membrane</keyword>
<dbReference type="Pfam" id="PF02699">
    <property type="entry name" value="YajC"/>
    <property type="match status" value="1"/>
</dbReference>
<keyword evidence="8 11" id="KW-1133">Transmembrane helix</keyword>
<keyword evidence="6 11" id="KW-0812">Transmembrane</keyword>
<dbReference type="SMART" id="SM01323">
    <property type="entry name" value="YajC"/>
    <property type="match status" value="1"/>
</dbReference>
<evidence type="ECO:0000256" key="9">
    <source>
        <dbReference type="ARBA" id="ARBA00023010"/>
    </source>
</evidence>
<comment type="subcellular location">
    <subcellularLocation>
        <location evidence="1">Cell membrane</location>
        <topology evidence="1">Single-pass membrane protein</topology>
    </subcellularLocation>
</comment>
<dbReference type="RefSeq" id="WP_117316299.1">
    <property type="nucleotide sequence ID" value="NZ_QQSW01000006.1"/>
</dbReference>